<organism evidence="2 3">
    <name type="scientific">Hymenobacter canadensis</name>
    <dbReference type="NCBI Taxonomy" id="2999067"/>
    <lineage>
        <taxon>Bacteria</taxon>
        <taxon>Pseudomonadati</taxon>
        <taxon>Bacteroidota</taxon>
        <taxon>Cytophagia</taxon>
        <taxon>Cytophagales</taxon>
        <taxon>Hymenobacteraceae</taxon>
        <taxon>Hymenobacter</taxon>
    </lineage>
</organism>
<name>A0ABY7LLE6_9BACT</name>
<dbReference type="RefSeq" id="WP_269558691.1">
    <property type="nucleotide sequence ID" value="NZ_CP114767.1"/>
</dbReference>
<evidence type="ECO:0000313" key="3">
    <source>
        <dbReference type="Proteomes" id="UP001211005"/>
    </source>
</evidence>
<feature type="transmembrane region" description="Helical" evidence="1">
    <location>
        <begin position="6"/>
        <end position="25"/>
    </location>
</feature>
<dbReference type="Proteomes" id="UP001211005">
    <property type="component" value="Chromosome"/>
</dbReference>
<sequence length="164" mass="18268">MISLLWTGLNILVLLLIAFAWFRVFKVLRRQIGLGLAMLFMLSLTLRGSSSTSDTKAGNLLENGRLEHPIGNWGSSATVPLNPNNELHLRFEGIRTDSTLRVHGMYSSVSGLMLGHEWKPLAGMAHTRKQGVSYEVFLIHEWKLLGIGLYVSSEEYTGMAPLTK</sequence>
<evidence type="ECO:0000256" key="1">
    <source>
        <dbReference type="SAM" id="Phobius"/>
    </source>
</evidence>
<keyword evidence="1" id="KW-1133">Transmembrane helix</keyword>
<protein>
    <submittedName>
        <fullName evidence="2">Uncharacterized protein</fullName>
    </submittedName>
</protein>
<keyword evidence="1" id="KW-0472">Membrane</keyword>
<proteinExistence type="predicted"/>
<gene>
    <name evidence="2" type="ORF">O3303_12295</name>
</gene>
<reference evidence="2 3" key="1">
    <citation type="submission" date="2022-12" db="EMBL/GenBank/DDBJ databases">
        <title>Hymenobacter canadensis sp. nov. isolated from lake water of the Cambridge Bay, Canada.</title>
        <authorList>
            <person name="Kim W.H."/>
            <person name="Lee Y.M."/>
        </authorList>
    </citation>
    <scope>NUCLEOTIDE SEQUENCE [LARGE SCALE GENOMIC DNA]</scope>
    <source>
        <strain evidence="2 3">PAMC 29467</strain>
    </source>
</reference>
<keyword evidence="1" id="KW-0812">Transmembrane</keyword>
<accession>A0ABY7LLE6</accession>
<dbReference type="EMBL" id="CP114767">
    <property type="protein sequence ID" value="WBA40604.1"/>
    <property type="molecule type" value="Genomic_DNA"/>
</dbReference>
<evidence type="ECO:0000313" key="2">
    <source>
        <dbReference type="EMBL" id="WBA40604.1"/>
    </source>
</evidence>
<keyword evidence="3" id="KW-1185">Reference proteome</keyword>